<dbReference type="GO" id="GO:0020037">
    <property type="term" value="F:heme binding"/>
    <property type="evidence" value="ECO:0007669"/>
    <property type="project" value="TreeGrafter"/>
</dbReference>
<dbReference type="Pfam" id="PF01292">
    <property type="entry name" value="Ni_hydr_CYTB"/>
    <property type="match status" value="1"/>
</dbReference>
<feature type="domain" description="Cytochrome b561 bacterial/Ni-hydrogenase" evidence="13">
    <location>
        <begin position="23"/>
        <end position="227"/>
    </location>
</feature>
<dbReference type="InterPro" id="IPR051542">
    <property type="entry name" value="Hydrogenase_cytochrome"/>
</dbReference>
<dbReference type="Gene3D" id="1.20.950.20">
    <property type="entry name" value="Transmembrane di-heme cytochromes, Chain C"/>
    <property type="match status" value="1"/>
</dbReference>
<reference evidence="14 15" key="1">
    <citation type="submission" date="2020-02" db="EMBL/GenBank/DDBJ databases">
        <title>Albibacoteraceae fam. nov., the first described family within the subdivision 4 Verrucomicrobia.</title>
        <authorList>
            <person name="Xi F."/>
        </authorList>
    </citation>
    <scope>NUCLEOTIDE SEQUENCE [LARGE SCALE GENOMIC DNA]</scope>
    <source>
        <strain evidence="14 15">CK1056</strain>
    </source>
</reference>
<keyword evidence="7" id="KW-0479">Metal-binding</keyword>
<dbReference type="EMBL" id="JAAGNX010000003">
    <property type="protein sequence ID" value="NDV63079.1"/>
    <property type="molecule type" value="Genomic_DNA"/>
</dbReference>
<dbReference type="PANTHER" id="PTHR30485">
    <property type="entry name" value="NI/FE-HYDROGENASE 1 B-TYPE CYTOCHROME SUBUNIT"/>
    <property type="match status" value="1"/>
</dbReference>
<dbReference type="PROSITE" id="PS00882">
    <property type="entry name" value="NI_HGENASE_CYTB_1"/>
    <property type="match status" value="1"/>
</dbReference>
<dbReference type="GO" id="GO:0005506">
    <property type="term" value="F:iron ion binding"/>
    <property type="evidence" value="ECO:0007669"/>
    <property type="project" value="InterPro"/>
</dbReference>
<dbReference type="InterPro" id="IPR000516">
    <property type="entry name" value="Ni-dep_Hydgase_cyt-B"/>
</dbReference>
<keyword evidence="8" id="KW-0249">Electron transport</keyword>
<keyword evidence="5" id="KW-0349">Heme</keyword>
<dbReference type="GO" id="GO:0005886">
    <property type="term" value="C:plasma membrane"/>
    <property type="evidence" value="ECO:0007669"/>
    <property type="project" value="UniProtKB-SubCell"/>
</dbReference>
<dbReference type="InterPro" id="IPR016174">
    <property type="entry name" value="Di-haem_cyt_TM"/>
</dbReference>
<dbReference type="SUPFAM" id="SSF81342">
    <property type="entry name" value="Transmembrane di-heme cytochromes"/>
    <property type="match status" value="1"/>
</dbReference>
<keyword evidence="10" id="KW-0408">Iron</keyword>
<dbReference type="AlphaFoldDB" id="A0A6B2M4D1"/>
<sequence length="254" mass="30143">MAHANSLTSHGYDHDHGYKRVYVWELPVRWFHWINALCILVLTLTGILIAHPPAITSAAEASYSYWFGTTRFIHFATAYVFFFNFVFRIYWGFVGNQYANWKHFIPHSTMQIKKVWRVLLVDIFQSRNRPIHAMGHNQLAYFTYFVMFLVFLFQVISGFGLYAPMSNAWFPQLFTWVVTLFGSDYALRQWHYIAMWFFILFTLIHVYLVFYHDYVEGHGIMSSMVGGWKFLELDEDDEVEVVRKSPLIKKPKND</sequence>
<feature type="transmembrane region" description="Helical" evidence="12">
    <location>
        <begin position="72"/>
        <end position="91"/>
    </location>
</feature>
<keyword evidence="3" id="KW-0813">Transport</keyword>
<evidence type="ECO:0000313" key="15">
    <source>
        <dbReference type="Proteomes" id="UP000478417"/>
    </source>
</evidence>
<evidence type="ECO:0000259" key="13">
    <source>
        <dbReference type="Pfam" id="PF01292"/>
    </source>
</evidence>
<evidence type="ECO:0000313" key="14">
    <source>
        <dbReference type="EMBL" id="NDV63079.1"/>
    </source>
</evidence>
<keyword evidence="11 12" id="KW-0472">Membrane</keyword>
<dbReference type="InterPro" id="IPR011577">
    <property type="entry name" value="Cyt_b561_bac/Ni-Hgenase"/>
</dbReference>
<dbReference type="NCBIfam" id="TIGR02125">
    <property type="entry name" value="CytB-hydogenase"/>
    <property type="match status" value="1"/>
</dbReference>
<evidence type="ECO:0000256" key="3">
    <source>
        <dbReference type="ARBA" id="ARBA00022448"/>
    </source>
</evidence>
<evidence type="ECO:0000256" key="7">
    <source>
        <dbReference type="ARBA" id="ARBA00022723"/>
    </source>
</evidence>
<evidence type="ECO:0000256" key="9">
    <source>
        <dbReference type="ARBA" id="ARBA00022989"/>
    </source>
</evidence>
<feature type="transmembrane region" description="Helical" evidence="12">
    <location>
        <begin position="30"/>
        <end position="51"/>
    </location>
</feature>
<name>A0A6B2M4D1_9BACT</name>
<evidence type="ECO:0000256" key="11">
    <source>
        <dbReference type="ARBA" id="ARBA00023136"/>
    </source>
</evidence>
<evidence type="ECO:0000256" key="1">
    <source>
        <dbReference type="ARBA" id="ARBA00004651"/>
    </source>
</evidence>
<evidence type="ECO:0000256" key="4">
    <source>
        <dbReference type="ARBA" id="ARBA00022475"/>
    </source>
</evidence>
<comment type="caution">
    <text evidence="14">The sequence shown here is derived from an EMBL/GenBank/DDBJ whole genome shotgun (WGS) entry which is preliminary data.</text>
</comment>
<keyword evidence="9 12" id="KW-1133">Transmembrane helix</keyword>
<feature type="transmembrane region" description="Helical" evidence="12">
    <location>
        <begin position="139"/>
        <end position="162"/>
    </location>
</feature>
<organism evidence="14 15">
    <name type="scientific">Oceanipulchritudo coccoides</name>
    <dbReference type="NCBI Taxonomy" id="2706888"/>
    <lineage>
        <taxon>Bacteria</taxon>
        <taxon>Pseudomonadati</taxon>
        <taxon>Verrucomicrobiota</taxon>
        <taxon>Opitutia</taxon>
        <taxon>Puniceicoccales</taxon>
        <taxon>Oceanipulchritudinaceae</taxon>
        <taxon>Oceanipulchritudo</taxon>
    </lineage>
</organism>
<protein>
    <submittedName>
        <fullName evidence="14">Ni/Fe-hydrogenase, b-type cytochrome subunit</fullName>
    </submittedName>
</protein>
<evidence type="ECO:0000256" key="6">
    <source>
        <dbReference type="ARBA" id="ARBA00022692"/>
    </source>
</evidence>
<dbReference type="PANTHER" id="PTHR30485:SF0">
    <property type="entry name" value="NI_FE-HYDROGENASE 1 B-TYPE CYTOCHROME SUBUNIT-RELATED"/>
    <property type="match status" value="1"/>
</dbReference>
<comment type="similarity">
    <text evidence="2">Belongs to the HupC/HyaC/HydC family.</text>
</comment>
<dbReference type="RefSeq" id="WP_163966073.1">
    <property type="nucleotide sequence ID" value="NZ_JAAGNX010000003.1"/>
</dbReference>
<accession>A0A6B2M4D1</accession>
<dbReference type="Proteomes" id="UP000478417">
    <property type="component" value="Unassembled WGS sequence"/>
</dbReference>
<comment type="subcellular location">
    <subcellularLocation>
        <location evidence="1">Cell membrane</location>
        <topology evidence="1">Multi-pass membrane protein</topology>
    </subcellularLocation>
</comment>
<evidence type="ECO:0000256" key="12">
    <source>
        <dbReference type="SAM" id="Phobius"/>
    </source>
</evidence>
<dbReference type="GO" id="GO:0009055">
    <property type="term" value="F:electron transfer activity"/>
    <property type="evidence" value="ECO:0007669"/>
    <property type="project" value="InterPro"/>
</dbReference>
<dbReference type="PRINTS" id="PR00161">
    <property type="entry name" value="NIHGNASECYTB"/>
</dbReference>
<keyword evidence="6 12" id="KW-0812">Transmembrane</keyword>
<evidence type="ECO:0000256" key="2">
    <source>
        <dbReference type="ARBA" id="ARBA00008622"/>
    </source>
</evidence>
<evidence type="ECO:0000256" key="10">
    <source>
        <dbReference type="ARBA" id="ARBA00023004"/>
    </source>
</evidence>
<gene>
    <name evidence="14" type="primary">cybH</name>
    <name evidence="14" type="ORF">G0Q06_11495</name>
</gene>
<proteinExistence type="inferred from homology"/>
<evidence type="ECO:0000256" key="5">
    <source>
        <dbReference type="ARBA" id="ARBA00022617"/>
    </source>
</evidence>
<keyword evidence="15" id="KW-1185">Reference proteome</keyword>
<feature type="transmembrane region" description="Helical" evidence="12">
    <location>
        <begin position="193"/>
        <end position="211"/>
    </location>
</feature>
<keyword evidence="4" id="KW-1003">Cell membrane</keyword>
<dbReference type="GO" id="GO:0022904">
    <property type="term" value="P:respiratory electron transport chain"/>
    <property type="evidence" value="ECO:0007669"/>
    <property type="project" value="InterPro"/>
</dbReference>
<evidence type="ECO:0000256" key="8">
    <source>
        <dbReference type="ARBA" id="ARBA00022982"/>
    </source>
</evidence>